<reference evidence="1 2" key="1">
    <citation type="journal article" date="2013" name="PLoS ONE">
        <title>Lactobacillus paracasei comparative genomics: towards species pan-genome definition and exploitation of diversity.</title>
        <authorList>
            <person name="Smokvina T."/>
            <person name="Wels M."/>
            <person name="Polka J."/>
            <person name="Chervaux C."/>
            <person name="Brisse S."/>
            <person name="Boekhorst J."/>
            <person name="van Hylckama Vlieg J.E."/>
            <person name="Siezen R.J."/>
        </authorList>
    </citation>
    <scope>NUCLEOTIDE SEQUENCE [LARGE SCALE GENOMIC DNA]</scope>
    <source>
        <strain evidence="1 2">Lpp126</strain>
    </source>
</reference>
<protein>
    <submittedName>
        <fullName evidence="1">Uncharacterized protein</fullName>
    </submittedName>
</protein>
<dbReference type="AlphaFoldDB" id="S2R0S3"/>
<accession>S2R0S3</accession>
<proteinExistence type="predicted"/>
<evidence type="ECO:0000313" key="2">
    <source>
        <dbReference type="Proteomes" id="UP000014243"/>
    </source>
</evidence>
<dbReference type="Proteomes" id="UP000014243">
    <property type="component" value="Unassembled WGS sequence"/>
</dbReference>
<dbReference type="PATRIC" id="fig|1256206.3.peg.2491"/>
<gene>
    <name evidence="1" type="ORF">Lpp126_16279</name>
</gene>
<dbReference type="EMBL" id="ANKC01001155">
    <property type="protein sequence ID" value="EPC70840.1"/>
    <property type="molecule type" value="Genomic_DNA"/>
</dbReference>
<sequence>MKDIPIATTDLEAIYELAANIATETRGTYHTVTRLNATGSHRGIFDAHEYMQANAEAILTILEQYTEQ</sequence>
<evidence type="ECO:0000313" key="1">
    <source>
        <dbReference type="EMBL" id="EPC70840.1"/>
    </source>
</evidence>
<comment type="caution">
    <text evidence="1">The sequence shown here is derived from an EMBL/GenBank/DDBJ whole genome shotgun (WGS) entry which is preliminary data.</text>
</comment>
<organism evidence="1 2">
    <name type="scientific">Lacticaseibacillus paracasei subsp. paracasei Lpp126</name>
    <dbReference type="NCBI Taxonomy" id="1256206"/>
    <lineage>
        <taxon>Bacteria</taxon>
        <taxon>Bacillati</taxon>
        <taxon>Bacillota</taxon>
        <taxon>Bacilli</taxon>
        <taxon>Lactobacillales</taxon>
        <taxon>Lactobacillaceae</taxon>
        <taxon>Lacticaseibacillus</taxon>
    </lineage>
</organism>
<name>S2R0S3_LACPA</name>